<protein>
    <submittedName>
        <fullName evidence="2">DUF3667 domain-containing protein</fullName>
    </submittedName>
</protein>
<feature type="transmembrane region" description="Helical" evidence="1">
    <location>
        <begin position="129"/>
        <end position="149"/>
    </location>
</feature>
<evidence type="ECO:0000256" key="1">
    <source>
        <dbReference type="SAM" id="Phobius"/>
    </source>
</evidence>
<gene>
    <name evidence="2" type="ORF">E4635_11615</name>
</gene>
<reference evidence="2 3" key="1">
    <citation type="submission" date="2019-04" db="EMBL/GenBank/DDBJ databases">
        <title>Flavobacterium sp. strain DS2-A Genome sequencing and assembly.</title>
        <authorList>
            <person name="Kim I."/>
        </authorList>
    </citation>
    <scope>NUCLEOTIDE SEQUENCE [LARGE SCALE GENOMIC DNA]</scope>
    <source>
        <strain evidence="2 3">DS2-A</strain>
    </source>
</reference>
<evidence type="ECO:0000313" key="2">
    <source>
        <dbReference type="EMBL" id="TGD57264.1"/>
    </source>
</evidence>
<dbReference type="RefSeq" id="WP_135526869.1">
    <property type="nucleotide sequence ID" value="NZ_SRLH01000006.1"/>
</dbReference>
<feature type="transmembrane region" description="Helical" evidence="1">
    <location>
        <begin position="161"/>
        <end position="181"/>
    </location>
</feature>
<dbReference type="Pfam" id="PF12412">
    <property type="entry name" value="DUF3667"/>
    <property type="match status" value="1"/>
</dbReference>
<feature type="transmembrane region" description="Helical" evidence="1">
    <location>
        <begin position="78"/>
        <end position="98"/>
    </location>
</feature>
<dbReference type="AlphaFoldDB" id="A0A4Z0L4U3"/>
<feature type="transmembrane region" description="Helical" evidence="1">
    <location>
        <begin position="193"/>
        <end position="212"/>
    </location>
</feature>
<keyword evidence="3" id="KW-1185">Reference proteome</keyword>
<organism evidence="2 3">
    <name type="scientific">Flavobacterium humi</name>
    <dbReference type="NCBI Taxonomy" id="2562683"/>
    <lineage>
        <taxon>Bacteria</taxon>
        <taxon>Pseudomonadati</taxon>
        <taxon>Bacteroidota</taxon>
        <taxon>Flavobacteriia</taxon>
        <taxon>Flavobacteriales</taxon>
        <taxon>Flavobacteriaceae</taxon>
        <taxon>Flavobacterium</taxon>
    </lineage>
</organism>
<keyword evidence="1" id="KW-0812">Transmembrane</keyword>
<evidence type="ECO:0000313" key="3">
    <source>
        <dbReference type="Proteomes" id="UP000297407"/>
    </source>
</evidence>
<dbReference type="OrthoDB" id="7446256at2"/>
<comment type="caution">
    <text evidence="2">The sequence shown here is derived from an EMBL/GenBank/DDBJ whole genome shotgun (WGS) entry which is preliminary data.</text>
</comment>
<dbReference type="InterPro" id="IPR022134">
    <property type="entry name" value="DUF3667"/>
</dbReference>
<dbReference type="EMBL" id="SRLH01000006">
    <property type="protein sequence ID" value="TGD57264.1"/>
    <property type="molecule type" value="Genomic_DNA"/>
</dbReference>
<keyword evidence="1" id="KW-0472">Membrane</keyword>
<sequence length="262" mass="30050">MSHSTLCLNCNHLASDKFCSHCGQKTDTHRITLKHFLFHDILHGIWHFEKGILFTVKEALVRPGKAALDYIAGKRIRYYNVFYLVLILIGLTLFMSHYHDSLSEVYIASETKAENNATGNKIASFMSSYAKVILFSFIPLFACNSLMLFRRKKLNISEHFIVAGMVFLGVMLITVFGQALSFLDFTYLDVVSVFLDFMTPVAILAYTVYSYFSAFRSDYPVWSFGWRMVLFIVLIGIELIIFFVLLVGFVTHWKYGSISYHG</sequence>
<dbReference type="Proteomes" id="UP000297407">
    <property type="component" value="Unassembled WGS sequence"/>
</dbReference>
<proteinExistence type="predicted"/>
<name>A0A4Z0L4U3_9FLAO</name>
<accession>A0A4Z0L4U3</accession>
<keyword evidence="1" id="KW-1133">Transmembrane helix</keyword>
<feature type="transmembrane region" description="Helical" evidence="1">
    <location>
        <begin position="224"/>
        <end position="250"/>
    </location>
</feature>